<name>A0ABD1EBF8_HYPHA</name>
<reference evidence="1 2" key="1">
    <citation type="submission" date="2024-05" db="EMBL/GenBank/DDBJ databases">
        <title>Genetic variation in Jamaican populations of the coffee berry borer (Hypothenemus hampei).</title>
        <authorList>
            <person name="Errbii M."/>
            <person name="Myrie A."/>
        </authorList>
    </citation>
    <scope>NUCLEOTIDE SEQUENCE [LARGE SCALE GENOMIC DNA]</scope>
    <source>
        <strain evidence="1">JA-Hopewell-2020-01-JO</strain>
        <tissue evidence="1">Whole body</tissue>
    </source>
</reference>
<evidence type="ECO:0000313" key="1">
    <source>
        <dbReference type="EMBL" id="KAL1491282.1"/>
    </source>
</evidence>
<dbReference type="AlphaFoldDB" id="A0ABD1EBF8"/>
<sequence>MARTCNLINFSKISGVQLIINNENARIFATVSQFRKETSKGLVVCCWGDRTSTSSWPMRRRLSPRRGFHGNGT</sequence>
<proteinExistence type="predicted"/>
<protein>
    <submittedName>
        <fullName evidence="1">Uncharacterized protein</fullName>
    </submittedName>
</protein>
<comment type="caution">
    <text evidence="1">The sequence shown here is derived from an EMBL/GenBank/DDBJ whole genome shotgun (WGS) entry which is preliminary data.</text>
</comment>
<gene>
    <name evidence="1" type="ORF">ABEB36_011901</name>
</gene>
<dbReference type="Proteomes" id="UP001566132">
    <property type="component" value="Unassembled WGS sequence"/>
</dbReference>
<evidence type="ECO:0000313" key="2">
    <source>
        <dbReference type="Proteomes" id="UP001566132"/>
    </source>
</evidence>
<keyword evidence="2" id="KW-1185">Reference proteome</keyword>
<accession>A0ABD1EBF8</accession>
<dbReference type="EMBL" id="JBDJPC010000009">
    <property type="protein sequence ID" value="KAL1491282.1"/>
    <property type="molecule type" value="Genomic_DNA"/>
</dbReference>
<organism evidence="1 2">
    <name type="scientific">Hypothenemus hampei</name>
    <name type="common">Coffee berry borer</name>
    <dbReference type="NCBI Taxonomy" id="57062"/>
    <lineage>
        <taxon>Eukaryota</taxon>
        <taxon>Metazoa</taxon>
        <taxon>Ecdysozoa</taxon>
        <taxon>Arthropoda</taxon>
        <taxon>Hexapoda</taxon>
        <taxon>Insecta</taxon>
        <taxon>Pterygota</taxon>
        <taxon>Neoptera</taxon>
        <taxon>Endopterygota</taxon>
        <taxon>Coleoptera</taxon>
        <taxon>Polyphaga</taxon>
        <taxon>Cucujiformia</taxon>
        <taxon>Curculionidae</taxon>
        <taxon>Scolytinae</taxon>
        <taxon>Hypothenemus</taxon>
    </lineage>
</organism>